<dbReference type="PANTHER" id="PTHR43072:SF36">
    <property type="entry name" value="RIBOSOMAL-PROTEIN-ALANINE ACETYLTRANSFERASE"/>
    <property type="match status" value="1"/>
</dbReference>
<sequence>MEIRSVKGSDYYAISPLINEWWGGRQMSDMLPKLFFDHFTNTSFIAEKEGEIVGFLIGILSQSQSDEAYIHFVGVHPEFRKNDIGRHLYHQFFHVVHQNGSNIVRCVTSPVNKSSIAYHHKMGFEMEEGDKLIDGVSVHSDYDGLDQDRVLFMKQLSNYGDWQ</sequence>
<dbReference type="Gene3D" id="3.40.630.30">
    <property type="match status" value="1"/>
</dbReference>
<dbReference type="GO" id="GO:0016747">
    <property type="term" value="F:acyltransferase activity, transferring groups other than amino-acyl groups"/>
    <property type="evidence" value="ECO:0007669"/>
    <property type="project" value="InterPro"/>
</dbReference>
<dbReference type="Proteomes" id="UP000185829">
    <property type="component" value="Unassembled WGS sequence"/>
</dbReference>
<dbReference type="RefSeq" id="WP_076370508.1">
    <property type="nucleotide sequence ID" value="NZ_FTMX01000006.1"/>
</dbReference>
<dbReference type="InterPro" id="IPR000182">
    <property type="entry name" value="GNAT_dom"/>
</dbReference>
<dbReference type="Pfam" id="PF00583">
    <property type="entry name" value="Acetyltransf_1"/>
    <property type="match status" value="1"/>
</dbReference>
<dbReference type="PIRSF" id="PIRSF037663">
    <property type="entry name" value="Acetyltransf_GNAT_prd"/>
    <property type="match status" value="1"/>
</dbReference>
<dbReference type="PANTHER" id="PTHR43072">
    <property type="entry name" value="N-ACETYLTRANSFERASE"/>
    <property type="match status" value="1"/>
</dbReference>
<evidence type="ECO:0000259" key="1">
    <source>
        <dbReference type="PROSITE" id="PS51186"/>
    </source>
</evidence>
<dbReference type="GO" id="GO:0005840">
    <property type="term" value="C:ribosome"/>
    <property type="evidence" value="ECO:0007669"/>
    <property type="project" value="UniProtKB-KW"/>
</dbReference>
<dbReference type="FunFam" id="3.40.630.30:FF:000133">
    <property type="entry name" value="Acetyltransferase, GNAT family"/>
    <property type="match status" value="1"/>
</dbReference>
<keyword evidence="2" id="KW-0689">Ribosomal protein</keyword>
<comment type="caution">
    <text evidence="2">The sequence shown here is derived from an EMBL/GenBank/DDBJ whole genome shotgun (WGS) entry which is preliminary data.</text>
</comment>
<proteinExistence type="predicted"/>
<dbReference type="InterPro" id="IPR016181">
    <property type="entry name" value="Acyl_CoA_acyltransferase"/>
</dbReference>
<reference evidence="2 3" key="1">
    <citation type="submission" date="2017-01" db="EMBL/GenBank/DDBJ databases">
        <authorList>
            <person name="Varghese N."/>
            <person name="Submissions S."/>
        </authorList>
    </citation>
    <scope>NUCLEOTIDE SEQUENCE [LARGE SCALE GENOMIC DNA]</scope>
    <source>
        <strain evidence="2 3">RUG2-6</strain>
    </source>
</reference>
<dbReference type="InterPro" id="IPR017255">
    <property type="entry name" value="AcTrfase_GNAT_prd"/>
</dbReference>
<dbReference type="AlphaFoldDB" id="A0A9X8RCF4"/>
<dbReference type="SUPFAM" id="SSF55729">
    <property type="entry name" value="Acyl-CoA N-acyltransferases (Nat)"/>
    <property type="match status" value="1"/>
</dbReference>
<name>A0A9X8RCF4_9BACI</name>
<evidence type="ECO:0000313" key="3">
    <source>
        <dbReference type="Proteomes" id="UP000185829"/>
    </source>
</evidence>
<dbReference type="EMBL" id="FTMX01000006">
    <property type="protein sequence ID" value="SIR87697.1"/>
    <property type="molecule type" value="Genomic_DNA"/>
</dbReference>
<dbReference type="PROSITE" id="PS51186">
    <property type="entry name" value="GNAT"/>
    <property type="match status" value="1"/>
</dbReference>
<protein>
    <submittedName>
        <fullName evidence="2">Ribosomal protein S18 acetylase RimI</fullName>
    </submittedName>
</protein>
<gene>
    <name evidence="2" type="ORF">SAMN05878482_106346</name>
</gene>
<feature type="domain" description="N-acetyltransferase" evidence="1">
    <location>
        <begin position="1"/>
        <end position="148"/>
    </location>
</feature>
<organism evidence="2 3">
    <name type="scientific">Peribacillus simplex</name>
    <dbReference type="NCBI Taxonomy" id="1478"/>
    <lineage>
        <taxon>Bacteria</taxon>
        <taxon>Bacillati</taxon>
        <taxon>Bacillota</taxon>
        <taxon>Bacilli</taxon>
        <taxon>Bacillales</taxon>
        <taxon>Bacillaceae</taxon>
        <taxon>Peribacillus</taxon>
    </lineage>
</organism>
<keyword evidence="2" id="KW-0687">Ribonucleoprotein</keyword>
<accession>A0A9X8RCF4</accession>
<evidence type="ECO:0000313" key="2">
    <source>
        <dbReference type="EMBL" id="SIR87697.1"/>
    </source>
</evidence>
<dbReference type="CDD" id="cd04301">
    <property type="entry name" value="NAT_SF"/>
    <property type="match status" value="1"/>
</dbReference>